<organism evidence="1">
    <name type="scientific">Physcomitrium patens</name>
    <name type="common">Spreading-leaved earth moss</name>
    <name type="synonym">Physcomitrella patens</name>
    <dbReference type="NCBI Taxonomy" id="3218"/>
    <lineage>
        <taxon>Eukaryota</taxon>
        <taxon>Viridiplantae</taxon>
        <taxon>Streptophyta</taxon>
        <taxon>Embryophyta</taxon>
        <taxon>Bryophyta</taxon>
        <taxon>Bryophytina</taxon>
        <taxon>Bryopsida</taxon>
        <taxon>Funariidae</taxon>
        <taxon>Funariales</taxon>
        <taxon>Funariaceae</taxon>
        <taxon>Physcomitrium</taxon>
    </lineage>
</organism>
<reference evidence="2" key="3">
    <citation type="submission" date="2020-12" db="UniProtKB">
        <authorList>
            <consortium name="EnsemblPlants"/>
        </authorList>
    </citation>
    <scope>IDENTIFICATION</scope>
</reference>
<dbReference type="PANTHER" id="PTHR33736">
    <property type="entry name" value="F-BOX PROTEIN-RELATED"/>
    <property type="match status" value="1"/>
</dbReference>
<evidence type="ECO:0000313" key="1">
    <source>
        <dbReference type="EMBL" id="PNR28901.1"/>
    </source>
</evidence>
<evidence type="ECO:0000313" key="2">
    <source>
        <dbReference type="EnsemblPlants" id="PAC:32951176.CDS.1"/>
    </source>
</evidence>
<sequence length="364" mass="40795">MGEKIVDHEMSFLSSDLICEILNRVDVLTLAKANCVTSEFRYVFESEACWERHCNLRWPSTKQTIAKDLISKTGGFRKFYANCYPCLSGRGAVRAECDDKVESLEACPLNFFSIIDVMYKGQPMLSKTVPVLLDADDSIEWFEDYPFQLDLSVILDEVVDFHKDEGGIPTLTIQTELSGMKSAETSTDGSLWRALNENMTVSWILINKKSGEMANFASWKPLGGLRHWPSEDNFVLHFGTIIPSDERFPNDPVHCNVTVKVRFSVTEIASAGSKTTICITECGMKLENVDGDRLHGLESVELLNRALGCGRTVSLSTVLESYQEFGLKQLARNVERVRRENLRELTAAVISGIGVFLCLCHLLL</sequence>
<evidence type="ECO:0008006" key="4">
    <source>
        <dbReference type="Google" id="ProtNLM"/>
    </source>
</evidence>
<dbReference type="Proteomes" id="UP000006727">
    <property type="component" value="Chromosome 23"/>
</dbReference>
<keyword evidence="3" id="KW-1185">Reference proteome</keyword>
<dbReference type="PaxDb" id="3218-PP1S16_44V6.1"/>
<dbReference type="InterPro" id="IPR036047">
    <property type="entry name" value="F-box-like_dom_sf"/>
</dbReference>
<dbReference type="AlphaFoldDB" id="A0A2K1IHZ8"/>
<dbReference type="OrthoDB" id="1907273at2759"/>
<reference evidence="1 3" key="2">
    <citation type="journal article" date="2018" name="Plant J.">
        <title>The Physcomitrella patens chromosome-scale assembly reveals moss genome structure and evolution.</title>
        <authorList>
            <person name="Lang D."/>
            <person name="Ullrich K.K."/>
            <person name="Murat F."/>
            <person name="Fuchs J."/>
            <person name="Jenkins J."/>
            <person name="Haas F.B."/>
            <person name="Piednoel M."/>
            <person name="Gundlach H."/>
            <person name="Van Bel M."/>
            <person name="Meyberg R."/>
            <person name="Vives C."/>
            <person name="Morata J."/>
            <person name="Symeonidi A."/>
            <person name="Hiss M."/>
            <person name="Muchero W."/>
            <person name="Kamisugi Y."/>
            <person name="Saleh O."/>
            <person name="Blanc G."/>
            <person name="Decker E.L."/>
            <person name="van Gessel N."/>
            <person name="Grimwood J."/>
            <person name="Hayes R.D."/>
            <person name="Graham S.W."/>
            <person name="Gunter L.E."/>
            <person name="McDaniel S.F."/>
            <person name="Hoernstein S.N.W."/>
            <person name="Larsson A."/>
            <person name="Li F.W."/>
            <person name="Perroud P.F."/>
            <person name="Phillips J."/>
            <person name="Ranjan P."/>
            <person name="Rokshar D.S."/>
            <person name="Rothfels C.J."/>
            <person name="Schneider L."/>
            <person name="Shu S."/>
            <person name="Stevenson D.W."/>
            <person name="Thummler F."/>
            <person name="Tillich M."/>
            <person name="Villarreal Aguilar J.C."/>
            <person name="Widiez T."/>
            <person name="Wong G.K."/>
            <person name="Wymore A."/>
            <person name="Zhang Y."/>
            <person name="Zimmer A.D."/>
            <person name="Quatrano R.S."/>
            <person name="Mayer K.F.X."/>
            <person name="Goodstein D."/>
            <person name="Casacuberta J.M."/>
            <person name="Vandepoele K."/>
            <person name="Reski R."/>
            <person name="Cuming A.C."/>
            <person name="Tuskan G.A."/>
            <person name="Maumus F."/>
            <person name="Salse J."/>
            <person name="Schmutz J."/>
            <person name="Rensing S.A."/>
        </authorList>
    </citation>
    <scope>NUCLEOTIDE SEQUENCE [LARGE SCALE GENOMIC DNA]</scope>
    <source>
        <strain evidence="2 3">cv. Gransden 2004</strain>
    </source>
</reference>
<proteinExistence type="predicted"/>
<gene>
    <name evidence="2" type="primary">LOC112275482</name>
    <name evidence="1" type="ORF">PHYPA_027593</name>
</gene>
<dbReference type="Gramene" id="Pp3c23_3650V3.1">
    <property type="protein sequence ID" value="PAC:32951176.CDS.1"/>
    <property type="gene ID" value="Pp3c23_3650"/>
</dbReference>
<accession>A0A2K1IHZ8</accession>
<dbReference type="Gene3D" id="1.20.1280.50">
    <property type="match status" value="1"/>
</dbReference>
<dbReference type="PANTHER" id="PTHR33736:SF12">
    <property type="entry name" value="F-BOX DOMAIN-CONTAINING PROTEIN"/>
    <property type="match status" value="1"/>
</dbReference>
<dbReference type="GeneID" id="112275482"/>
<dbReference type="EnsemblPlants" id="Pp3c23_3650V3.1">
    <property type="protein sequence ID" value="PAC:32951176.CDS.1"/>
    <property type="gene ID" value="Pp3c23_3650"/>
</dbReference>
<dbReference type="RefSeq" id="XP_024361611.1">
    <property type="nucleotide sequence ID" value="XM_024505843.2"/>
</dbReference>
<dbReference type="Gramene" id="Pp3c23_3650V3.2">
    <property type="protein sequence ID" value="PAC:32951177.CDS.1"/>
    <property type="gene ID" value="Pp3c23_3650"/>
</dbReference>
<dbReference type="OMA" id="ILWENVC"/>
<evidence type="ECO:0000313" key="3">
    <source>
        <dbReference type="Proteomes" id="UP000006727"/>
    </source>
</evidence>
<dbReference type="SUPFAM" id="SSF81383">
    <property type="entry name" value="F-box domain"/>
    <property type="match status" value="1"/>
</dbReference>
<protein>
    <recommendedName>
        <fullName evidence="4">F-box domain-containing protein</fullName>
    </recommendedName>
</protein>
<reference evidence="1 3" key="1">
    <citation type="journal article" date="2008" name="Science">
        <title>The Physcomitrella genome reveals evolutionary insights into the conquest of land by plants.</title>
        <authorList>
            <person name="Rensing S."/>
            <person name="Lang D."/>
            <person name="Zimmer A."/>
            <person name="Terry A."/>
            <person name="Salamov A."/>
            <person name="Shapiro H."/>
            <person name="Nishiyama T."/>
            <person name="Perroud P.-F."/>
            <person name="Lindquist E."/>
            <person name="Kamisugi Y."/>
            <person name="Tanahashi T."/>
            <person name="Sakakibara K."/>
            <person name="Fujita T."/>
            <person name="Oishi K."/>
            <person name="Shin-I T."/>
            <person name="Kuroki Y."/>
            <person name="Toyoda A."/>
            <person name="Suzuki Y."/>
            <person name="Hashimoto A."/>
            <person name="Yamaguchi K."/>
            <person name="Sugano A."/>
            <person name="Kohara Y."/>
            <person name="Fujiyama A."/>
            <person name="Anterola A."/>
            <person name="Aoki S."/>
            <person name="Ashton N."/>
            <person name="Barbazuk W.B."/>
            <person name="Barker E."/>
            <person name="Bennetzen J."/>
            <person name="Bezanilla M."/>
            <person name="Blankenship R."/>
            <person name="Cho S.H."/>
            <person name="Dutcher S."/>
            <person name="Estelle M."/>
            <person name="Fawcett J.A."/>
            <person name="Gundlach H."/>
            <person name="Hanada K."/>
            <person name="Heyl A."/>
            <person name="Hicks K.A."/>
            <person name="Hugh J."/>
            <person name="Lohr M."/>
            <person name="Mayer K."/>
            <person name="Melkozernov A."/>
            <person name="Murata T."/>
            <person name="Nelson D."/>
            <person name="Pils B."/>
            <person name="Prigge M."/>
            <person name="Reiss B."/>
            <person name="Renner T."/>
            <person name="Rombauts S."/>
            <person name="Rushton P."/>
            <person name="Sanderfoot A."/>
            <person name="Schween G."/>
            <person name="Shiu S.-H."/>
            <person name="Stueber K."/>
            <person name="Theodoulou F.L."/>
            <person name="Tu H."/>
            <person name="Van de Peer Y."/>
            <person name="Verrier P.J."/>
            <person name="Waters E."/>
            <person name="Wood A."/>
            <person name="Yang L."/>
            <person name="Cove D."/>
            <person name="Cuming A."/>
            <person name="Hasebe M."/>
            <person name="Lucas S."/>
            <person name="Mishler D.B."/>
            <person name="Reski R."/>
            <person name="Grigoriev I."/>
            <person name="Quatrano R.S."/>
            <person name="Boore J.L."/>
        </authorList>
    </citation>
    <scope>NUCLEOTIDE SEQUENCE [LARGE SCALE GENOMIC DNA]</scope>
    <source>
        <strain evidence="2 3">cv. Gransden 2004</strain>
    </source>
</reference>
<dbReference type="InterPro" id="IPR045283">
    <property type="entry name" value="AT3G44326-like"/>
</dbReference>
<dbReference type="EnsemblPlants" id="Pp3c23_3650V3.2">
    <property type="protein sequence ID" value="PAC:32951177.CDS.1"/>
    <property type="gene ID" value="Pp3c23_3650"/>
</dbReference>
<name>A0A2K1IHZ8_PHYPA</name>
<dbReference type="EMBL" id="ABEU02000023">
    <property type="protein sequence ID" value="PNR28901.1"/>
    <property type="molecule type" value="Genomic_DNA"/>
</dbReference>